<feature type="region of interest" description="Disordered" evidence="8">
    <location>
        <begin position="102"/>
        <end position="137"/>
    </location>
</feature>
<comment type="similarity">
    <text evidence="1 7">Belongs to the MPI phosphatase family.</text>
</comment>
<comment type="function">
    <text evidence="7">Tyrosine protein phosphatase which functions as a dosage-dependent inducer of mitotic progression.</text>
</comment>
<evidence type="ECO:0000313" key="11">
    <source>
        <dbReference type="RefSeq" id="XP_031420709.1"/>
    </source>
</evidence>
<evidence type="ECO:0000256" key="7">
    <source>
        <dbReference type="RuleBase" id="RU368028"/>
    </source>
</evidence>
<dbReference type="GO" id="GO:0005634">
    <property type="term" value="C:nucleus"/>
    <property type="evidence" value="ECO:0007669"/>
    <property type="project" value="TreeGrafter"/>
</dbReference>
<feature type="region of interest" description="Disordered" evidence="8">
    <location>
        <begin position="1"/>
        <end position="21"/>
    </location>
</feature>
<dbReference type="OrthoDB" id="26523at2759"/>
<dbReference type="PANTHER" id="PTHR10828">
    <property type="entry name" value="M-PHASE INDUCER PHOSPHATASE DUAL SPECIFICITY PHOSPHATASE CDC25"/>
    <property type="match status" value="1"/>
</dbReference>
<sequence length="494" mass="54592">MAQLLVPSSSSVGLRGAPISPECQPSPMTELTNCFTGLTAFQTGDTPRRCLDLSNISNGSLDEAAALSSPPGGPYLEPPSCSVVVPESPVPRTSRMKRLRSILPRLLCSSPKPPPGGKPATNKENVSPEDSWAGKGRCLMPSLDAQVPGSEETGGMVSPIHLTPPISPHMSPMDAFEGLQEEQGSVNVAMSSSMALLLSDPLMSQHLSLSSEASMSRRPGRRLFRSPSMPSMPERLQRPLLKRPRTSPLTAKPPIKRHRTISAISEHEAEAQSPPASTEGRHLLKKTLSLCEVADQHLGGDVNAEFIGDFTKVHALPIAAGRHQDLKYISVETMCDLLEGRYSCLVESFLVVDCRYPYEYQGGHIKGALNLPNSDDAVEHLLSQQLKAVSPNKRFLLVLHCEFSSERAPRTCRLLRSVDRSRNEYPVLTYPELYILKGGYQDFFHSLKEFCEPQSYCPMLHEDHREELLHCRQISRVSAEDRRRRQHVNRLGKL</sequence>
<evidence type="ECO:0000256" key="4">
    <source>
        <dbReference type="ARBA" id="ARBA00022801"/>
    </source>
</evidence>
<keyword evidence="6 7" id="KW-0131">Cell cycle</keyword>
<dbReference type="SMART" id="SM00450">
    <property type="entry name" value="RHOD"/>
    <property type="match status" value="1"/>
</dbReference>
<dbReference type="PRINTS" id="PR00716">
    <property type="entry name" value="MPIPHPHTASE"/>
</dbReference>
<evidence type="ECO:0000256" key="6">
    <source>
        <dbReference type="ARBA" id="ARBA00023306"/>
    </source>
</evidence>
<dbReference type="RefSeq" id="XP_031420709.1">
    <property type="nucleotide sequence ID" value="XM_031564849.2"/>
</dbReference>
<dbReference type="InterPro" id="IPR000751">
    <property type="entry name" value="MPI_Phosphatase"/>
</dbReference>
<dbReference type="Pfam" id="PF00581">
    <property type="entry name" value="Rhodanese"/>
    <property type="match status" value="1"/>
</dbReference>
<dbReference type="GO" id="GO:0051301">
    <property type="term" value="P:cell division"/>
    <property type="evidence" value="ECO:0007669"/>
    <property type="project" value="UniProtKB-UniRule"/>
</dbReference>
<evidence type="ECO:0000259" key="9">
    <source>
        <dbReference type="PROSITE" id="PS50206"/>
    </source>
</evidence>
<keyword evidence="10" id="KW-1185">Reference proteome</keyword>
<keyword evidence="2 7" id="KW-0132">Cell division</keyword>
<dbReference type="GO" id="GO:0004725">
    <property type="term" value="F:protein tyrosine phosphatase activity"/>
    <property type="evidence" value="ECO:0007669"/>
    <property type="project" value="UniProtKB-UniRule"/>
</dbReference>
<dbReference type="FunFam" id="3.40.250.10:FF:000004">
    <property type="entry name" value="M-phase inducer phosphatase 1 isoform X1"/>
    <property type="match status" value="1"/>
</dbReference>
<feature type="compositionally biased region" description="Polar residues" evidence="8">
    <location>
        <begin position="1"/>
        <end position="12"/>
    </location>
</feature>
<proteinExistence type="inferred from homology"/>
<keyword evidence="4 7" id="KW-0378">Hydrolase</keyword>
<dbReference type="CDD" id="cd01530">
    <property type="entry name" value="Cdc25"/>
    <property type="match status" value="1"/>
</dbReference>
<evidence type="ECO:0000256" key="5">
    <source>
        <dbReference type="ARBA" id="ARBA00022912"/>
    </source>
</evidence>
<dbReference type="Pfam" id="PF06617">
    <property type="entry name" value="M-inducer_phosp"/>
    <property type="match status" value="1"/>
</dbReference>
<evidence type="ECO:0000313" key="10">
    <source>
        <dbReference type="Proteomes" id="UP000515152"/>
    </source>
</evidence>
<organism evidence="10 11">
    <name type="scientific">Clupea harengus</name>
    <name type="common">Atlantic herring</name>
    <dbReference type="NCBI Taxonomy" id="7950"/>
    <lineage>
        <taxon>Eukaryota</taxon>
        <taxon>Metazoa</taxon>
        <taxon>Chordata</taxon>
        <taxon>Craniata</taxon>
        <taxon>Vertebrata</taxon>
        <taxon>Euteleostomi</taxon>
        <taxon>Actinopterygii</taxon>
        <taxon>Neopterygii</taxon>
        <taxon>Teleostei</taxon>
        <taxon>Clupei</taxon>
        <taxon>Clupeiformes</taxon>
        <taxon>Clupeoidei</taxon>
        <taxon>Clupeidae</taxon>
        <taxon>Clupea</taxon>
    </lineage>
</organism>
<protein>
    <recommendedName>
        <fullName evidence="7">M-phase inducer phosphatase</fullName>
        <ecNumber evidence="7">3.1.3.48</ecNumber>
    </recommendedName>
</protein>
<name>A0A6P8F6P8_CLUHA</name>
<evidence type="ECO:0000256" key="8">
    <source>
        <dbReference type="SAM" id="MobiDB-lite"/>
    </source>
</evidence>
<reference evidence="11" key="1">
    <citation type="submission" date="2025-08" db="UniProtKB">
        <authorList>
            <consortium name="RefSeq"/>
        </authorList>
    </citation>
    <scope>IDENTIFICATION</scope>
</reference>
<dbReference type="GO" id="GO:0010971">
    <property type="term" value="P:positive regulation of G2/M transition of mitotic cell cycle"/>
    <property type="evidence" value="ECO:0007669"/>
    <property type="project" value="TreeGrafter"/>
</dbReference>
<dbReference type="Gene3D" id="3.40.250.10">
    <property type="entry name" value="Rhodanese-like domain"/>
    <property type="match status" value="1"/>
</dbReference>
<evidence type="ECO:0000256" key="1">
    <source>
        <dbReference type="ARBA" id="ARBA00011065"/>
    </source>
</evidence>
<dbReference type="PANTHER" id="PTHR10828:SF17">
    <property type="entry name" value="PROTEIN-TYROSINE-PHOSPHATASE"/>
    <property type="match status" value="1"/>
</dbReference>
<dbReference type="GO" id="GO:0000086">
    <property type="term" value="P:G2/M transition of mitotic cell cycle"/>
    <property type="evidence" value="ECO:0007669"/>
    <property type="project" value="TreeGrafter"/>
</dbReference>
<dbReference type="EC" id="3.1.3.48" evidence="7"/>
<evidence type="ECO:0000256" key="3">
    <source>
        <dbReference type="ARBA" id="ARBA00022776"/>
    </source>
</evidence>
<accession>A0A6P8F6P8</accession>
<evidence type="ECO:0000256" key="2">
    <source>
        <dbReference type="ARBA" id="ARBA00022618"/>
    </source>
</evidence>
<dbReference type="GO" id="GO:0110032">
    <property type="term" value="P:positive regulation of G2/MI transition of meiotic cell cycle"/>
    <property type="evidence" value="ECO:0007669"/>
    <property type="project" value="TreeGrafter"/>
</dbReference>
<dbReference type="InterPro" id="IPR036873">
    <property type="entry name" value="Rhodanese-like_dom_sf"/>
</dbReference>
<dbReference type="Proteomes" id="UP000515152">
    <property type="component" value="Chromosome 3"/>
</dbReference>
<comment type="catalytic activity">
    <reaction evidence="7">
        <text>O-phospho-L-tyrosyl-[protein] + H2O = L-tyrosyl-[protein] + phosphate</text>
        <dbReference type="Rhea" id="RHEA:10684"/>
        <dbReference type="Rhea" id="RHEA-COMP:10136"/>
        <dbReference type="Rhea" id="RHEA-COMP:20101"/>
        <dbReference type="ChEBI" id="CHEBI:15377"/>
        <dbReference type="ChEBI" id="CHEBI:43474"/>
        <dbReference type="ChEBI" id="CHEBI:46858"/>
        <dbReference type="ChEBI" id="CHEBI:61978"/>
        <dbReference type="EC" id="3.1.3.48"/>
    </reaction>
</comment>
<dbReference type="AlphaFoldDB" id="A0A6P8F6P8"/>
<dbReference type="SUPFAM" id="SSF52821">
    <property type="entry name" value="Rhodanese/Cell cycle control phosphatase"/>
    <property type="match status" value="1"/>
</dbReference>
<gene>
    <name evidence="11" type="primary">LOC105892470</name>
</gene>
<feature type="region of interest" description="Disordered" evidence="8">
    <location>
        <begin position="209"/>
        <end position="234"/>
    </location>
</feature>
<dbReference type="GO" id="GO:0005737">
    <property type="term" value="C:cytoplasm"/>
    <property type="evidence" value="ECO:0007669"/>
    <property type="project" value="TreeGrafter"/>
</dbReference>
<feature type="domain" description="Rhodanese" evidence="9">
    <location>
        <begin position="345"/>
        <end position="452"/>
    </location>
</feature>
<dbReference type="GeneID" id="105892470"/>
<dbReference type="InterPro" id="IPR001763">
    <property type="entry name" value="Rhodanese-like_dom"/>
</dbReference>
<keyword evidence="3 7" id="KW-0498">Mitosis</keyword>
<keyword evidence="5 7" id="KW-0904">Protein phosphatase</keyword>
<dbReference type="PROSITE" id="PS50206">
    <property type="entry name" value="RHODANESE_3"/>
    <property type="match status" value="1"/>
</dbReference>